<gene>
    <name evidence="1" type="ORF">AL544_011630</name>
</gene>
<dbReference type="Proteomes" id="UP000053748">
    <property type="component" value="Unassembled WGS sequence"/>
</dbReference>
<reference evidence="1" key="1">
    <citation type="submission" date="2017-12" db="EMBL/GenBank/DDBJ databases">
        <title>FDA dAtabase for Regulatory Grade micrObial Sequences (FDA-ARGOS): Supporting development and validation of Infectious Disease Dx tests.</title>
        <authorList>
            <person name="Hoffmann M."/>
            <person name="Allard M."/>
            <person name="Evans P."/>
            <person name="Brown E."/>
            <person name="Tallon L.J."/>
            <person name="Sadzewicz L."/>
            <person name="Sengamalay N."/>
            <person name="Ott S."/>
            <person name="Godinez A."/>
            <person name="Nagaraj S."/>
            <person name="Vavikolanu K."/>
            <person name="Aluvathingal J."/>
            <person name="Nadendla S."/>
            <person name="Hobson J."/>
            <person name="Sichtig H."/>
        </authorList>
    </citation>
    <scope>NUCLEOTIDE SEQUENCE [LARGE SCALE GENOMIC DNA]</scope>
    <source>
        <strain evidence="1">FDAARGOS_113</strain>
    </source>
</reference>
<proteinExistence type="predicted"/>
<keyword evidence="2" id="KW-1185">Reference proteome</keyword>
<accession>A0A2J9UYT2</accession>
<dbReference type="EMBL" id="LOSJ02000002">
    <property type="protein sequence ID" value="PNM56679.1"/>
    <property type="molecule type" value="Genomic_DNA"/>
</dbReference>
<evidence type="ECO:0000313" key="2">
    <source>
        <dbReference type="Proteomes" id="UP000053748"/>
    </source>
</evidence>
<comment type="caution">
    <text evidence="1">The sequence shown here is derived from an EMBL/GenBank/DDBJ whole genome shotgun (WGS) entry which is preliminary data.</text>
</comment>
<organism evidence="1 2">
    <name type="scientific">Vibrio mimicus</name>
    <dbReference type="NCBI Taxonomy" id="674"/>
    <lineage>
        <taxon>Bacteria</taxon>
        <taxon>Pseudomonadati</taxon>
        <taxon>Pseudomonadota</taxon>
        <taxon>Gammaproteobacteria</taxon>
        <taxon>Vibrionales</taxon>
        <taxon>Vibrionaceae</taxon>
        <taxon>Vibrio</taxon>
    </lineage>
</organism>
<protein>
    <submittedName>
        <fullName evidence="1">Uncharacterized protein</fullName>
    </submittedName>
</protein>
<dbReference type="AlphaFoldDB" id="A0A2J9UYT2"/>
<sequence>MGQWQQGPLQYVELLSSFLSVSCSKIAIQFACKAEVGKAPPSHLSPYYLKLQRYPYCYSTKSFGDTQLAWR</sequence>
<name>A0A2J9UYT2_VIBMI</name>
<evidence type="ECO:0000313" key="1">
    <source>
        <dbReference type="EMBL" id="PNM56679.1"/>
    </source>
</evidence>